<comment type="subcellular location">
    <subcellularLocation>
        <location evidence="1">Cytoplasm</location>
    </subcellularLocation>
</comment>
<keyword evidence="10" id="KW-1185">Reference proteome</keyword>
<keyword evidence="6" id="KW-0747">Spliceosome</keyword>
<comment type="similarity">
    <text evidence="2">Belongs to the CRIPT family.</text>
</comment>
<dbReference type="GO" id="GO:0008380">
    <property type="term" value="P:RNA splicing"/>
    <property type="evidence" value="ECO:0007669"/>
    <property type="project" value="UniProtKB-KW"/>
</dbReference>
<evidence type="ECO:0000313" key="9">
    <source>
        <dbReference type="EMBL" id="SZX71004.1"/>
    </source>
</evidence>
<protein>
    <recommendedName>
        <fullName evidence="3">Cysteine-rich PDZ-binding protein</fullName>
    </recommendedName>
    <alternativeName>
        <fullName evidence="8">Cysteine-rich interactor of PDZ three</fullName>
    </alternativeName>
</protein>
<dbReference type="EMBL" id="FNXT01001022">
    <property type="protein sequence ID" value="SZX71004.1"/>
    <property type="molecule type" value="Genomic_DNA"/>
</dbReference>
<dbReference type="InterPro" id="IPR019367">
    <property type="entry name" value="PDZ-binding_CRIPT"/>
</dbReference>
<evidence type="ECO:0000256" key="7">
    <source>
        <dbReference type="ARBA" id="ARBA00023187"/>
    </source>
</evidence>
<dbReference type="Proteomes" id="UP000256970">
    <property type="component" value="Unassembled WGS sequence"/>
</dbReference>
<evidence type="ECO:0000256" key="6">
    <source>
        <dbReference type="ARBA" id="ARBA00022728"/>
    </source>
</evidence>
<keyword evidence="7" id="KW-0508">mRNA splicing</keyword>
<dbReference type="GO" id="GO:0005681">
    <property type="term" value="C:spliceosomal complex"/>
    <property type="evidence" value="ECO:0007669"/>
    <property type="project" value="UniProtKB-KW"/>
</dbReference>
<proteinExistence type="inferred from homology"/>
<dbReference type="GO" id="GO:0031122">
    <property type="term" value="P:cytoplasmic microtubule organization"/>
    <property type="evidence" value="ECO:0007669"/>
    <property type="project" value="TreeGrafter"/>
</dbReference>
<evidence type="ECO:0000313" key="10">
    <source>
        <dbReference type="Proteomes" id="UP000256970"/>
    </source>
</evidence>
<evidence type="ECO:0000256" key="4">
    <source>
        <dbReference type="ARBA" id="ARBA00022490"/>
    </source>
</evidence>
<reference evidence="9 10" key="1">
    <citation type="submission" date="2016-10" db="EMBL/GenBank/DDBJ databases">
        <authorList>
            <person name="Cai Z."/>
        </authorList>
    </citation>
    <scope>NUCLEOTIDE SEQUENCE [LARGE SCALE GENOMIC DNA]</scope>
</reference>
<name>A0A383W1U3_TETOB</name>
<dbReference type="PANTHER" id="PTHR11805:SF1">
    <property type="entry name" value="CYSTEINE-RICH PDZ-BINDING PROTEIN"/>
    <property type="match status" value="1"/>
</dbReference>
<dbReference type="PANTHER" id="PTHR11805">
    <property type="entry name" value="CYSTEINE-RICH PDZ-BINDING PROTEIN"/>
    <property type="match status" value="1"/>
</dbReference>
<evidence type="ECO:0000256" key="2">
    <source>
        <dbReference type="ARBA" id="ARBA00009021"/>
    </source>
</evidence>
<dbReference type="GO" id="GO:0006397">
    <property type="term" value="P:mRNA processing"/>
    <property type="evidence" value="ECO:0007669"/>
    <property type="project" value="UniProtKB-KW"/>
</dbReference>
<dbReference type="Pfam" id="PF10235">
    <property type="entry name" value="Cript"/>
    <property type="match status" value="1"/>
</dbReference>
<dbReference type="GO" id="GO:0008017">
    <property type="term" value="F:microtubule binding"/>
    <property type="evidence" value="ECO:0007669"/>
    <property type="project" value="TreeGrafter"/>
</dbReference>
<accession>A0A383W1U3</accession>
<dbReference type="AlphaFoldDB" id="A0A383W1U3"/>
<gene>
    <name evidence="9" type="ORF">BQ4739_LOCUS11154</name>
</gene>
<dbReference type="STRING" id="3088.A0A383W1U3"/>
<organism evidence="9 10">
    <name type="scientific">Tetradesmus obliquus</name>
    <name type="common">Green alga</name>
    <name type="synonym">Acutodesmus obliquus</name>
    <dbReference type="NCBI Taxonomy" id="3088"/>
    <lineage>
        <taxon>Eukaryota</taxon>
        <taxon>Viridiplantae</taxon>
        <taxon>Chlorophyta</taxon>
        <taxon>core chlorophytes</taxon>
        <taxon>Chlorophyceae</taxon>
        <taxon>CS clade</taxon>
        <taxon>Sphaeropleales</taxon>
        <taxon>Scenedesmaceae</taxon>
        <taxon>Tetradesmus</taxon>
    </lineage>
</organism>
<dbReference type="GO" id="GO:0005737">
    <property type="term" value="C:cytoplasm"/>
    <property type="evidence" value="ECO:0007669"/>
    <property type="project" value="UniProtKB-SubCell"/>
</dbReference>
<evidence type="ECO:0000256" key="1">
    <source>
        <dbReference type="ARBA" id="ARBA00004496"/>
    </source>
</evidence>
<keyword evidence="4" id="KW-0963">Cytoplasm</keyword>
<evidence type="ECO:0000256" key="3">
    <source>
        <dbReference type="ARBA" id="ARBA00018615"/>
    </source>
</evidence>
<evidence type="ECO:0000256" key="5">
    <source>
        <dbReference type="ARBA" id="ARBA00022664"/>
    </source>
</evidence>
<keyword evidence="5" id="KW-0507">mRNA processing</keyword>
<evidence type="ECO:0000256" key="8">
    <source>
        <dbReference type="ARBA" id="ARBA00032518"/>
    </source>
</evidence>
<sequence length="93" mass="10268">MVCTTCEKKLQAVACPEKWKEGSNSRKINENKAIGKTKKYAPYATGKAAKCKVCKSTLHQEGLYCHGCAYKKGLCAMCGKQILDTKNYKQSAK</sequence>